<evidence type="ECO:0000256" key="1">
    <source>
        <dbReference type="SAM" id="Coils"/>
    </source>
</evidence>
<keyword evidence="1" id="KW-0175">Coiled coil</keyword>
<organism evidence="3 4">
    <name type="scientific">Aureococcus anophagefferens</name>
    <name type="common">Harmful bloom alga</name>
    <dbReference type="NCBI Taxonomy" id="44056"/>
    <lineage>
        <taxon>Eukaryota</taxon>
        <taxon>Sar</taxon>
        <taxon>Stramenopiles</taxon>
        <taxon>Ochrophyta</taxon>
        <taxon>Pelagophyceae</taxon>
        <taxon>Pelagomonadales</taxon>
        <taxon>Pelagomonadaceae</taxon>
        <taxon>Aureococcus</taxon>
    </lineage>
</organism>
<gene>
    <name evidence="3" type="ORF">SO694_00070193</name>
</gene>
<name>A0ABR1FZL3_AURAN</name>
<sequence length="400" mass="41044">MESSNEPPPPPIDDESDDETPPEVLLAQERARLAQLREQRDELERKVAAAAAADAESYAASAAALRENVASIQVAADPAAAARLATGDVEALAALAACGDAGLAAAARRALPACRRLWTAEVAAAAAASAGRWALKEEEEKLLATARGAVAREIALWSAPLLDAVDGLLPVGWAPRKGLDPPDAWRRACAACHVCAHAAASCEAVVAVDVGGRPPPLLAAVGGGDGGPPLIGGGAVLKAGLGLSRRKVVVDDRGRDRLGDAWLRGFLEQCARSLPPPHLRALRAGLATLEVDALLGAKHRRAALGGRIAALRDIFGDADDAAAALARSLGALHDLNGQRRRALLDAFAGLAPPDDANPRLEDSVAVADDAVQAQLAAMLEANGVDDLDPRAAARLLAVAD</sequence>
<protein>
    <submittedName>
        <fullName evidence="3">Uncharacterized protein</fullName>
    </submittedName>
</protein>
<evidence type="ECO:0000313" key="3">
    <source>
        <dbReference type="EMBL" id="KAK7241703.1"/>
    </source>
</evidence>
<reference evidence="3 4" key="1">
    <citation type="submission" date="2024-03" db="EMBL/GenBank/DDBJ databases">
        <title>Aureococcus anophagefferens CCMP1851 and Kratosvirus quantuckense: Draft genome of a second virus-susceptible host strain in the model system.</title>
        <authorList>
            <person name="Chase E."/>
            <person name="Truchon A.R."/>
            <person name="Schepens W."/>
            <person name="Wilhelm S.W."/>
        </authorList>
    </citation>
    <scope>NUCLEOTIDE SEQUENCE [LARGE SCALE GENOMIC DNA]</scope>
    <source>
        <strain evidence="3 4">CCMP1851</strain>
    </source>
</reference>
<feature type="compositionally biased region" description="Pro residues" evidence="2">
    <location>
        <begin position="1"/>
        <end position="11"/>
    </location>
</feature>
<dbReference type="EMBL" id="JBBJCI010000164">
    <property type="protein sequence ID" value="KAK7241703.1"/>
    <property type="molecule type" value="Genomic_DNA"/>
</dbReference>
<proteinExistence type="predicted"/>
<feature type="region of interest" description="Disordered" evidence="2">
    <location>
        <begin position="1"/>
        <end position="21"/>
    </location>
</feature>
<feature type="coiled-coil region" evidence="1">
    <location>
        <begin position="26"/>
        <end position="56"/>
    </location>
</feature>
<evidence type="ECO:0000256" key="2">
    <source>
        <dbReference type="SAM" id="MobiDB-lite"/>
    </source>
</evidence>
<comment type="caution">
    <text evidence="3">The sequence shown here is derived from an EMBL/GenBank/DDBJ whole genome shotgun (WGS) entry which is preliminary data.</text>
</comment>
<keyword evidence="4" id="KW-1185">Reference proteome</keyword>
<evidence type="ECO:0000313" key="4">
    <source>
        <dbReference type="Proteomes" id="UP001363151"/>
    </source>
</evidence>
<dbReference type="Proteomes" id="UP001363151">
    <property type="component" value="Unassembled WGS sequence"/>
</dbReference>
<accession>A0ABR1FZL3</accession>
<feature type="compositionally biased region" description="Acidic residues" evidence="2">
    <location>
        <begin position="12"/>
        <end position="21"/>
    </location>
</feature>